<evidence type="ECO:0000313" key="5">
    <source>
        <dbReference type="EMBL" id="MFC6869860.1"/>
    </source>
</evidence>
<reference evidence="6" key="1">
    <citation type="journal article" date="2019" name="Int. J. Syst. Evol. Microbiol.">
        <title>The Global Catalogue of Microorganisms (GCM) 10K type strain sequencing project: providing services to taxonomists for standard genome sequencing and annotation.</title>
        <authorList>
            <consortium name="The Broad Institute Genomics Platform"/>
            <consortium name="The Broad Institute Genome Sequencing Center for Infectious Disease"/>
            <person name="Wu L."/>
            <person name="Ma J."/>
        </authorList>
    </citation>
    <scope>NUCLEOTIDE SEQUENCE [LARGE SCALE GENOMIC DNA]</scope>
    <source>
        <strain evidence="6">KCTC 32255</strain>
    </source>
</reference>
<organism evidence="5 6">
    <name type="scientific">Haloechinothrix salitolerans</name>
    <dbReference type="NCBI Taxonomy" id="926830"/>
    <lineage>
        <taxon>Bacteria</taxon>
        <taxon>Bacillati</taxon>
        <taxon>Actinomycetota</taxon>
        <taxon>Actinomycetes</taxon>
        <taxon>Pseudonocardiales</taxon>
        <taxon>Pseudonocardiaceae</taxon>
        <taxon>Haloechinothrix</taxon>
    </lineage>
</organism>
<dbReference type="InterPro" id="IPR041522">
    <property type="entry name" value="CdaR_GGDEF"/>
</dbReference>
<dbReference type="RefSeq" id="WP_345403849.1">
    <property type="nucleotide sequence ID" value="NZ_BAABLA010000116.1"/>
</dbReference>
<feature type="domain" description="PucR C-terminal helix-turn-helix" evidence="3">
    <location>
        <begin position="475"/>
        <end position="533"/>
    </location>
</feature>
<evidence type="ECO:0000259" key="2">
    <source>
        <dbReference type="Pfam" id="PF07905"/>
    </source>
</evidence>
<dbReference type="Pfam" id="PF07905">
    <property type="entry name" value="PucR"/>
    <property type="match status" value="1"/>
</dbReference>
<dbReference type="InterPro" id="IPR025736">
    <property type="entry name" value="PucR_C-HTH_dom"/>
</dbReference>
<keyword evidence="6" id="KW-1185">Reference proteome</keyword>
<dbReference type="EMBL" id="JBHSXX010000001">
    <property type="protein sequence ID" value="MFC6869860.1"/>
    <property type="molecule type" value="Genomic_DNA"/>
</dbReference>
<evidence type="ECO:0000256" key="1">
    <source>
        <dbReference type="ARBA" id="ARBA00006754"/>
    </source>
</evidence>
<dbReference type="PANTHER" id="PTHR33744:SF17">
    <property type="entry name" value="CONSERVED PROTEIN"/>
    <property type="match status" value="1"/>
</dbReference>
<comment type="caution">
    <text evidence="5">The sequence shown here is derived from an EMBL/GenBank/DDBJ whole genome shotgun (WGS) entry which is preliminary data.</text>
</comment>
<dbReference type="Gene3D" id="1.10.10.2840">
    <property type="entry name" value="PucR C-terminal helix-turn-helix domain"/>
    <property type="match status" value="1"/>
</dbReference>
<dbReference type="InterPro" id="IPR051448">
    <property type="entry name" value="CdaR-like_regulators"/>
</dbReference>
<evidence type="ECO:0000259" key="4">
    <source>
        <dbReference type="Pfam" id="PF17853"/>
    </source>
</evidence>
<dbReference type="Pfam" id="PF17853">
    <property type="entry name" value="GGDEF_2"/>
    <property type="match status" value="1"/>
</dbReference>
<dbReference type="Proteomes" id="UP001596337">
    <property type="component" value="Unassembled WGS sequence"/>
</dbReference>
<feature type="domain" description="Purine catabolism PurC-like" evidence="2">
    <location>
        <begin position="7"/>
        <end position="120"/>
    </location>
</feature>
<dbReference type="Pfam" id="PF13556">
    <property type="entry name" value="HTH_30"/>
    <property type="match status" value="1"/>
</dbReference>
<dbReference type="InterPro" id="IPR012914">
    <property type="entry name" value="PucR_dom"/>
</dbReference>
<name>A0ABW2C3G1_9PSEU</name>
<evidence type="ECO:0000259" key="3">
    <source>
        <dbReference type="Pfam" id="PF13556"/>
    </source>
</evidence>
<dbReference type="InterPro" id="IPR042070">
    <property type="entry name" value="PucR_C-HTH_sf"/>
</dbReference>
<feature type="domain" description="CdaR GGDEF-like" evidence="4">
    <location>
        <begin position="301"/>
        <end position="420"/>
    </location>
</feature>
<sequence>MRVRDLVEMSDLHLVPLTGEVGMDRPIRWVYTTDLLDPGRYLNGGELVLTGMMWRRSPDDSAEFASVTAARRVACVAAGDAAYGTVPPDLVAACVEREIPLLEVPIDVSFATITDRVIHLLTIERQGDLAEQLDRRRKLLAAVAEGAGLDTVLRLWTEGSDVRCVLRTATGRSPVTSERVDGDADDAVLAERFLAAGSLPDVITVDQPSSRGFAHDPAVRTSRRGPAPVAYSLFPVDVRSEHRATAWFLACEGDFREWPRARHESVTELASLLALERERIEEARRADRVVAEQLFRLVMSGRSTREEIAGRLAEFGLADQSYVAVSASLLPVADGQLACRILDEVLATVVRDGRTLVSAVDDEAVALLPLRSEDATDVLRAQANALAPAMAEGRLLLGVSLPTSGPDGLSAALSEARQARTLAELRGGTVAVLATDEIDSHALLLATVPDDVRRTFLNRVLGPVLAYDKRHGSDLIDTLEAFLAASGSWTVCAERLHVHVNTLRYRIKRIEELTGRSLSTLEHRVDFFLALRAR</sequence>
<gene>
    <name evidence="5" type="ORF">ACFQGD_22215</name>
</gene>
<comment type="similarity">
    <text evidence="1">Belongs to the CdaR family.</text>
</comment>
<accession>A0ABW2C3G1</accession>
<protein>
    <submittedName>
        <fullName evidence="5">PucR family transcriptional regulator</fullName>
    </submittedName>
</protein>
<proteinExistence type="inferred from homology"/>
<evidence type="ECO:0000313" key="6">
    <source>
        <dbReference type="Proteomes" id="UP001596337"/>
    </source>
</evidence>
<dbReference type="PANTHER" id="PTHR33744">
    <property type="entry name" value="CARBOHYDRATE DIACID REGULATOR"/>
    <property type="match status" value="1"/>
</dbReference>